<reference evidence="2 3" key="1">
    <citation type="journal article" date="2021" name="Elife">
        <title>Chloroplast acquisition without the gene transfer in kleptoplastic sea slugs, Plakobranchus ocellatus.</title>
        <authorList>
            <person name="Maeda T."/>
            <person name="Takahashi S."/>
            <person name="Yoshida T."/>
            <person name="Shimamura S."/>
            <person name="Takaki Y."/>
            <person name="Nagai Y."/>
            <person name="Toyoda A."/>
            <person name="Suzuki Y."/>
            <person name="Arimoto A."/>
            <person name="Ishii H."/>
            <person name="Satoh N."/>
            <person name="Nishiyama T."/>
            <person name="Hasebe M."/>
            <person name="Maruyama T."/>
            <person name="Minagawa J."/>
            <person name="Obokata J."/>
            <person name="Shigenobu S."/>
        </authorList>
    </citation>
    <scope>NUCLEOTIDE SEQUENCE [LARGE SCALE GENOMIC DNA]</scope>
</reference>
<keyword evidence="3" id="KW-1185">Reference proteome</keyword>
<comment type="caution">
    <text evidence="2">The sequence shown here is derived from an EMBL/GenBank/DDBJ whole genome shotgun (WGS) entry which is preliminary data.</text>
</comment>
<evidence type="ECO:0000313" key="3">
    <source>
        <dbReference type="Proteomes" id="UP000735302"/>
    </source>
</evidence>
<dbReference type="EMBL" id="BLXT01002259">
    <property type="protein sequence ID" value="GFN92665.1"/>
    <property type="molecule type" value="Genomic_DNA"/>
</dbReference>
<feature type="region of interest" description="Disordered" evidence="1">
    <location>
        <begin position="42"/>
        <end position="90"/>
    </location>
</feature>
<protein>
    <submittedName>
        <fullName evidence="2">Uncharacterized protein</fullName>
    </submittedName>
</protein>
<dbReference type="Proteomes" id="UP000735302">
    <property type="component" value="Unassembled WGS sequence"/>
</dbReference>
<dbReference type="AlphaFoldDB" id="A0AAV3ZDF3"/>
<evidence type="ECO:0000313" key="2">
    <source>
        <dbReference type="EMBL" id="GFN92665.1"/>
    </source>
</evidence>
<evidence type="ECO:0000256" key="1">
    <source>
        <dbReference type="SAM" id="MobiDB-lite"/>
    </source>
</evidence>
<gene>
    <name evidence="2" type="ORF">PoB_001917100</name>
</gene>
<accession>A0AAV3ZDF3</accession>
<proteinExistence type="predicted"/>
<sequence length="90" mass="9547">MAKQTCPVMCCGQIPSEGDPHFHVQMKVWFLYKASLQKGDLRLSGLPSGQSAGGGARTRGRRVPADLGADSPATVPPTPCPNEKLASRLD</sequence>
<name>A0AAV3ZDF3_9GAST</name>
<organism evidence="2 3">
    <name type="scientific">Plakobranchus ocellatus</name>
    <dbReference type="NCBI Taxonomy" id="259542"/>
    <lineage>
        <taxon>Eukaryota</taxon>
        <taxon>Metazoa</taxon>
        <taxon>Spiralia</taxon>
        <taxon>Lophotrochozoa</taxon>
        <taxon>Mollusca</taxon>
        <taxon>Gastropoda</taxon>
        <taxon>Heterobranchia</taxon>
        <taxon>Euthyneura</taxon>
        <taxon>Panpulmonata</taxon>
        <taxon>Sacoglossa</taxon>
        <taxon>Placobranchoidea</taxon>
        <taxon>Plakobranchidae</taxon>
        <taxon>Plakobranchus</taxon>
    </lineage>
</organism>